<evidence type="ECO:0000256" key="2">
    <source>
        <dbReference type="ARBA" id="ARBA00023134"/>
    </source>
</evidence>
<dbReference type="PANTHER" id="PTHR11089">
    <property type="entry name" value="GTP-BINDING PROTEIN-RELATED"/>
    <property type="match status" value="1"/>
</dbReference>
<evidence type="ECO:0000313" key="5">
    <source>
        <dbReference type="EMBL" id="GCA64096.1"/>
    </source>
</evidence>
<accession>A0A391NVR3</accession>
<protein>
    <submittedName>
        <fullName evidence="5">Nucleolar GTP-binding protein 2</fullName>
    </submittedName>
</protein>
<gene>
    <name evidence="5" type="ORF">KIPB_013159</name>
</gene>
<keyword evidence="2" id="KW-0342">GTP-binding</keyword>
<dbReference type="Pfam" id="PF08153">
    <property type="entry name" value="NGP1NT"/>
    <property type="match status" value="1"/>
</dbReference>
<evidence type="ECO:0000256" key="3">
    <source>
        <dbReference type="SAM" id="MobiDB-lite"/>
    </source>
</evidence>
<dbReference type="InterPro" id="IPR012971">
    <property type="entry name" value="NOG2_N_dom"/>
</dbReference>
<dbReference type="Proteomes" id="UP000265618">
    <property type="component" value="Unassembled WGS sequence"/>
</dbReference>
<evidence type="ECO:0000256" key="1">
    <source>
        <dbReference type="ARBA" id="ARBA00022741"/>
    </source>
</evidence>
<evidence type="ECO:0000313" key="6">
    <source>
        <dbReference type="Proteomes" id="UP000265618"/>
    </source>
</evidence>
<feature type="region of interest" description="Disordered" evidence="3">
    <location>
        <begin position="1"/>
        <end position="36"/>
    </location>
</feature>
<name>A0A391NVR3_9EUKA</name>
<evidence type="ECO:0000259" key="4">
    <source>
        <dbReference type="Pfam" id="PF08153"/>
    </source>
</evidence>
<reference evidence="5 6" key="1">
    <citation type="journal article" date="2018" name="PLoS ONE">
        <title>The draft genome of Kipferlia bialata reveals reductive genome evolution in fornicate parasites.</title>
        <authorList>
            <person name="Tanifuji G."/>
            <person name="Takabayashi S."/>
            <person name="Kume K."/>
            <person name="Takagi M."/>
            <person name="Nakayama T."/>
            <person name="Kamikawa R."/>
            <person name="Inagaki Y."/>
            <person name="Hashimoto T."/>
        </authorList>
    </citation>
    <scope>NUCLEOTIDE SEQUENCE [LARGE SCALE GENOMIC DNA]</scope>
    <source>
        <strain evidence="5">NY0173</strain>
    </source>
</reference>
<dbReference type="AlphaFoldDB" id="A0A391NVR3"/>
<dbReference type="GO" id="GO:0005730">
    <property type="term" value="C:nucleolus"/>
    <property type="evidence" value="ECO:0007669"/>
    <property type="project" value="TreeGrafter"/>
</dbReference>
<keyword evidence="6" id="KW-1185">Reference proteome</keyword>
<feature type="compositionally biased region" description="Basic and acidic residues" evidence="3">
    <location>
        <begin position="23"/>
        <end position="32"/>
    </location>
</feature>
<dbReference type="OrthoDB" id="444945at2759"/>
<organism evidence="5 6">
    <name type="scientific">Kipferlia bialata</name>
    <dbReference type="NCBI Taxonomy" id="797122"/>
    <lineage>
        <taxon>Eukaryota</taxon>
        <taxon>Metamonada</taxon>
        <taxon>Carpediemonas-like organisms</taxon>
        <taxon>Kipferlia</taxon>
    </lineage>
</organism>
<comment type="caution">
    <text evidence="5">The sequence shown here is derived from an EMBL/GenBank/DDBJ whole genome shotgun (WGS) entry which is preliminary data.</text>
</comment>
<sequence length="217" mass="24253">MPSGAADINPSMRSKSTSKRIRMQRERSVRDKYGRKKFERYHNKTADLDGRIAPSMKWFGNTRVIGQTELADAREAAEKATHDPKSILIKAREIPVSLIREKAVVRDRRSVLTLRSFEDTFGPKATRKRPNLPSGSLTGLQDRVQTETEGYSKGADALRNKASVTTVVGTHEGGTANQDALDNLAAIGDRSGVNPHMLRGQTKRVYSELYKFSSLHW</sequence>
<dbReference type="InterPro" id="IPR050755">
    <property type="entry name" value="TRAFAC_YlqF/YawG_RiboMat"/>
</dbReference>
<dbReference type="PANTHER" id="PTHR11089:SF9">
    <property type="entry name" value="NUCLEOLAR GTP-BINDING PROTEIN 2"/>
    <property type="match status" value="1"/>
</dbReference>
<dbReference type="GO" id="GO:0005525">
    <property type="term" value="F:GTP binding"/>
    <property type="evidence" value="ECO:0007669"/>
    <property type="project" value="UniProtKB-KW"/>
</dbReference>
<proteinExistence type="predicted"/>
<keyword evidence="1" id="KW-0547">Nucleotide-binding</keyword>
<dbReference type="EMBL" id="BDIP01006110">
    <property type="protein sequence ID" value="GCA64096.1"/>
    <property type="molecule type" value="Genomic_DNA"/>
</dbReference>
<feature type="domain" description="Nucleolar GTP-binding protein 2 N-terminal" evidence="4">
    <location>
        <begin position="25"/>
        <end position="151"/>
    </location>
</feature>